<evidence type="ECO:0000256" key="2">
    <source>
        <dbReference type="ARBA" id="ARBA00022859"/>
    </source>
</evidence>
<keyword evidence="7" id="KW-1185">Reference proteome</keyword>
<dbReference type="InterPro" id="IPR006619">
    <property type="entry name" value="PGRP_domain_met/bac"/>
</dbReference>
<reference evidence="6" key="1">
    <citation type="submission" date="2020-10" db="EMBL/GenBank/DDBJ databases">
        <title>Chromosome-scale genome assembly of the Allis shad, Alosa alosa.</title>
        <authorList>
            <person name="Margot Z."/>
            <person name="Christophe K."/>
            <person name="Cabau C."/>
            <person name="Louis A."/>
            <person name="Berthelot C."/>
            <person name="Parey E."/>
            <person name="Roest Crollius H."/>
            <person name="Montfort J."/>
            <person name="Robinson-Rechavi M."/>
            <person name="Bucao C."/>
            <person name="Bouchez O."/>
            <person name="Gislard M."/>
            <person name="Lluch J."/>
            <person name="Milhes M."/>
            <person name="Lampietro C."/>
            <person name="Lopez Roques C."/>
            <person name="Donnadieu C."/>
            <person name="Braasch I."/>
            <person name="Desvignes T."/>
            <person name="Postlethwait J."/>
            <person name="Bobe J."/>
            <person name="Guiguen Y."/>
        </authorList>
    </citation>
    <scope>NUCLEOTIDE SEQUENCE</scope>
    <source>
        <strain evidence="6">M-15738</strain>
        <tissue evidence="6">Blood</tissue>
    </source>
</reference>
<evidence type="ECO:0008006" key="8">
    <source>
        <dbReference type="Google" id="ProtNLM"/>
    </source>
</evidence>
<accession>A0AAV6GW02</accession>
<dbReference type="SMART" id="SM00644">
    <property type="entry name" value="Ami_2"/>
    <property type="match status" value="1"/>
</dbReference>
<dbReference type="SUPFAM" id="SSF55846">
    <property type="entry name" value="N-acetylmuramoyl-L-alanine amidase-like"/>
    <property type="match status" value="1"/>
</dbReference>
<dbReference type="Gene3D" id="3.40.80.10">
    <property type="entry name" value="Peptidoglycan recognition protein-like"/>
    <property type="match status" value="1"/>
</dbReference>
<organism evidence="6 7">
    <name type="scientific">Alosa alosa</name>
    <name type="common">allis shad</name>
    <dbReference type="NCBI Taxonomy" id="278164"/>
    <lineage>
        <taxon>Eukaryota</taxon>
        <taxon>Metazoa</taxon>
        <taxon>Chordata</taxon>
        <taxon>Craniata</taxon>
        <taxon>Vertebrata</taxon>
        <taxon>Euteleostomi</taxon>
        <taxon>Actinopterygii</taxon>
        <taxon>Neopterygii</taxon>
        <taxon>Teleostei</taxon>
        <taxon>Clupei</taxon>
        <taxon>Clupeiformes</taxon>
        <taxon>Clupeoidei</taxon>
        <taxon>Clupeidae</taxon>
        <taxon>Alosa</taxon>
    </lineage>
</organism>
<evidence type="ECO:0000313" key="6">
    <source>
        <dbReference type="EMBL" id="KAG5279029.1"/>
    </source>
</evidence>
<dbReference type="GO" id="GO:0009253">
    <property type="term" value="P:peptidoglycan catabolic process"/>
    <property type="evidence" value="ECO:0007669"/>
    <property type="project" value="InterPro"/>
</dbReference>
<protein>
    <recommendedName>
        <fullName evidence="8">N-acetylmuramoyl-L-alanine amidase-like</fullName>
    </recommendedName>
</protein>
<keyword evidence="2" id="KW-0391">Immunity</keyword>
<comment type="caution">
    <text evidence="6">The sequence shown here is derived from an EMBL/GenBank/DDBJ whole genome shotgun (WGS) entry which is preliminary data.</text>
</comment>
<feature type="chain" id="PRO_5043686390" description="N-acetylmuramoyl-L-alanine amidase-like" evidence="3">
    <location>
        <begin position="21"/>
        <end position="479"/>
    </location>
</feature>
<evidence type="ECO:0000256" key="3">
    <source>
        <dbReference type="SAM" id="SignalP"/>
    </source>
</evidence>
<evidence type="ECO:0000313" key="7">
    <source>
        <dbReference type="Proteomes" id="UP000823561"/>
    </source>
</evidence>
<dbReference type="Proteomes" id="UP000823561">
    <property type="component" value="Chromosome 7"/>
</dbReference>
<sequence length="479" mass="53105">MKIPTVWLIALAWTCFNIQSAEVYQRDTDHFIQAIQKIENSGLDVSPLSIVRSLRRAVGHDNTFTQRFLGATHGDSDTTILTTNNSRNIEAWSLEFLGFFDKAIHNFVTDAREERGVVLTPDGTTVALEPLLQGIEAGLKGRSEGRHPQGLHSLTLARSLGLSFLHAFNSSSDRLGPDGCWDNVTAPMVFTLLSPPSLATDALINGGMDGSILGALLSDDTKAVPKLSELLKAYYHFQLGEAGLDGAPLISPMRRENYRKLVPSSVLEGMVLEFLADREPSAEMKKAVKEGVQDFVLRYLDCPPMIPRCMWGAKASKGIPARLSPPLHFLYIHHTETPSRPCLSFQQCSRDMRAMQRYHQVERGWQDIGYSFVMGSDGHMYEGRGWGKQGSHTRNHNAFGYGVAFIGNYSASLPSRHSLSLVRHRLATCGVTGRFIQANYTVQGHRQVVDTTCPGDALYSEIRTWEHYGDTESPKATHS</sequence>
<dbReference type="FunFam" id="3.40.80.10:FF:000001">
    <property type="entry name" value="Peptidoglycan recognition protein 1"/>
    <property type="match status" value="1"/>
</dbReference>
<gene>
    <name evidence="6" type="ORF">AALO_G00105330</name>
</gene>
<dbReference type="GO" id="GO:0008270">
    <property type="term" value="F:zinc ion binding"/>
    <property type="evidence" value="ECO:0007669"/>
    <property type="project" value="InterPro"/>
</dbReference>
<proteinExistence type="inferred from homology"/>
<dbReference type="AlphaFoldDB" id="A0AAV6GW02"/>
<evidence type="ECO:0000259" key="4">
    <source>
        <dbReference type="SMART" id="SM00644"/>
    </source>
</evidence>
<feature type="domain" description="N-acetylmuramoyl-L-alanine amidase" evidence="4">
    <location>
        <begin position="316"/>
        <end position="455"/>
    </location>
</feature>
<dbReference type="InterPro" id="IPR002502">
    <property type="entry name" value="Amidase_domain"/>
</dbReference>
<dbReference type="Pfam" id="PF01510">
    <property type="entry name" value="Amidase_2"/>
    <property type="match status" value="1"/>
</dbReference>
<feature type="domain" description="Peptidoglycan recognition protein family" evidence="5">
    <location>
        <begin position="303"/>
        <end position="449"/>
    </location>
</feature>
<comment type="similarity">
    <text evidence="1">Belongs to the N-acetylmuramoyl-L-alanine amidase 2 family.</text>
</comment>
<dbReference type="PANTHER" id="PTHR11022:SF66">
    <property type="entry name" value="N-ACETYLMURAMOYL-L-ALANINE AMIDASE"/>
    <property type="match status" value="1"/>
</dbReference>
<keyword evidence="3" id="KW-0732">Signal</keyword>
<dbReference type="GO" id="GO:0002376">
    <property type="term" value="P:immune system process"/>
    <property type="evidence" value="ECO:0007669"/>
    <property type="project" value="UniProtKB-KW"/>
</dbReference>
<feature type="signal peptide" evidence="3">
    <location>
        <begin position="1"/>
        <end position="20"/>
    </location>
</feature>
<dbReference type="CDD" id="cd06583">
    <property type="entry name" value="PGRP"/>
    <property type="match status" value="1"/>
</dbReference>
<name>A0AAV6GW02_9TELE</name>
<dbReference type="EMBL" id="JADWDJ010000007">
    <property type="protein sequence ID" value="KAG5279029.1"/>
    <property type="molecule type" value="Genomic_DNA"/>
</dbReference>
<evidence type="ECO:0000256" key="1">
    <source>
        <dbReference type="ARBA" id="ARBA00007553"/>
    </source>
</evidence>
<evidence type="ECO:0000259" key="5">
    <source>
        <dbReference type="SMART" id="SM00701"/>
    </source>
</evidence>
<dbReference type="InterPro" id="IPR036505">
    <property type="entry name" value="Amidase/PGRP_sf"/>
</dbReference>
<dbReference type="GO" id="GO:0008745">
    <property type="term" value="F:N-acetylmuramoyl-L-alanine amidase activity"/>
    <property type="evidence" value="ECO:0007669"/>
    <property type="project" value="InterPro"/>
</dbReference>
<dbReference type="SMART" id="SM00701">
    <property type="entry name" value="PGRP"/>
    <property type="match status" value="1"/>
</dbReference>
<dbReference type="InterPro" id="IPR015510">
    <property type="entry name" value="PGRP"/>
</dbReference>
<dbReference type="PANTHER" id="PTHR11022">
    <property type="entry name" value="PEPTIDOGLYCAN RECOGNITION PROTEIN"/>
    <property type="match status" value="1"/>
</dbReference>